<dbReference type="AlphaFoldDB" id="A0AAN7AKX7"/>
<dbReference type="Proteomes" id="UP001302126">
    <property type="component" value="Unassembled WGS sequence"/>
</dbReference>
<evidence type="ECO:0000313" key="2">
    <source>
        <dbReference type="EMBL" id="KAK4189250.1"/>
    </source>
</evidence>
<gene>
    <name evidence="2" type="ORF">QBC35DRAFT_530961</name>
</gene>
<accession>A0AAN7AKX7</accession>
<organism evidence="2 3">
    <name type="scientific">Podospora australis</name>
    <dbReference type="NCBI Taxonomy" id="1536484"/>
    <lineage>
        <taxon>Eukaryota</taxon>
        <taxon>Fungi</taxon>
        <taxon>Dikarya</taxon>
        <taxon>Ascomycota</taxon>
        <taxon>Pezizomycotina</taxon>
        <taxon>Sordariomycetes</taxon>
        <taxon>Sordariomycetidae</taxon>
        <taxon>Sordariales</taxon>
        <taxon>Podosporaceae</taxon>
        <taxon>Podospora</taxon>
    </lineage>
</organism>
<sequence length="348" mass="39636">MKDIVNEHDFLLESWRSFTPYALTDSPKEHDEILTAAAYARFPREDVSTAFITLDEKTNPTLGDVRAALEWTSPEVVPATGLGNLAVLPFEITHKILDKMDIATFMAFRSLDRTSRTLASRRRDYRLVVKYVPNLLVAVLKTQIAPHRFLSALIQVLRTQKCRVCGTPSGVVFLPHMERVCTQCLYKNGILVISGQYNTLNDLAIYRPSGLTSRFSAAQRLWISGSGHLEEDCRPPGRRHAFMLTPAASMVVPFVNIKDRTAIEELPRALPAKFQELGAIWCAGCFHQTVEITRHNSSFFTSAVYNTYRRAYSVDEFSGHFRHCRQTQEFLEMYRKGRLVRDEDDVID</sequence>
<comment type="caution">
    <text evidence="2">The sequence shown here is derived from an EMBL/GenBank/DDBJ whole genome shotgun (WGS) entry which is preliminary data.</text>
</comment>
<reference evidence="2" key="1">
    <citation type="journal article" date="2023" name="Mol. Phylogenet. Evol.">
        <title>Genome-scale phylogeny and comparative genomics of the fungal order Sordariales.</title>
        <authorList>
            <person name="Hensen N."/>
            <person name="Bonometti L."/>
            <person name="Westerberg I."/>
            <person name="Brannstrom I.O."/>
            <person name="Guillou S."/>
            <person name="Cros-Aarteil S."/>
            <person name="Calhoun S."/>
            <person name="Haridas S."/>
            <person name="Kuo A."/>
            <person name="Mondo S."/>
            <person name="Pangilinan J."/>
            <person name="Riley R."/>
            <person name="LaButti K."/>
            <person name="Andreopoulos B."/>
            <person name="Lipzen A."/>
            <person name="Chen C."/>
            <person name="Yan M."/>
            <person name="Daum C."/>
            <person name="Ng V."/>
            <person name="Clum A."/>
            <person name="Steindorff A."/>
            <person name="Ohm R.A."/>
            <person name="Martin F."/>
            <person name="Silar P."/>
            <person name="Natvig D.O."/>
            <person name="Lalanne C."/>
            <person name="Gautier V."/>
            <person name="Ament-Velasquez S.L."/>
            <person name="Kruys A."/>
            <person name="Hutchinson M.I."/>
            <person name="Powell A.J."/>
            <person name="Barry K."/>
            <person name="Miller A.N."/>
            <person name="Grigoriev I.V."/>
            <person name="Debuchy R."/>
            <person name="Gladieux P."/>
            <person name="Hiltunen Thoren M."/>
            <person name="Johannesson H."/>
        </authorList>
    </citation>
    <scope>NUCLEOTIDE SEQUENCE</scope>
    <source>
        <strain evidence="2">PSN309</strain>
    </source>
</reference>
<name>A0AAN7AKX7_9PEZI</name>
<proteinExistence type="predicted"/>
<keyword evidence="3" id="KW-1185">Reference proteome</keyword>
<evidence type="ECO:0000313" key="3">
    <source>
        <dbReference type="Proteomes" id="UP001302126"/>
    </source>
</evidence>
<dbReference type="InterPro" id="IPR001810">
    <property type="entry name" value="F-box_dom"/>
</dbReference>
<reference evidence="2" key="2">
    <citation type="submission" date="2023-05" db="EMBL/GenBank/DDBJ databases">
        <authorList>
            <consortium name="Lawrence Berkeley National Laboratory"/>
            <person name="Steindorff A."/>
            <person name="Hensen N."/>
            <person name="Bonometti L."/>
            <person name="Westerberg I."/>
            <person name="Brannstrom I.O."/>
            <person name="Guillou S."/>
            <person name="Cros-Aarteil S."/>
            <person name="Calhoun S."/>
            <person name="Haridas S."/>
            <person name="Kuo A."/>
            <person name="Mondo S."/>
            <person name="Pangilinan J."/>
            <person name="Riley R."/>
            <person name="Labutti K."/>
            <person name="Andreopoulos B."/>
            <person name="Lipzen A."/>
            <person name="Chen C."/>
            <person name="Yanf M."/>
            <person name="Daum C."/>
            <person name="Ng V."/>
            <person name="Clum A."/>
            <person name="Ohm R."/>
            <person name="Martin F."/>
            <person name="Silar P."/>
            <person name="Natvig D."/>
            <person name="Lalanne C."/>
            <person name="Gautier V."/>
            <person name="Ament-Velasquez S.L."/>
            <person name="Kruys A."/>
            <person name="Hutchinson M.I."/>
            <person name="Powell A.J."/>
            <person name="Barry K."/>
            <person name="Miller A.N."/>
            <person name="Grigoriev I.V."/>
            <person name="Debuchy R."/>
            <person name="Gladieux P."/>
            <person name="Thoren M.H."/>
            <person name="Johannesson H."/>
        </authorList>
    </citation>
    <scope>NUCLEOTIDE SEQUENCE</scope>
    <source>
        <strain evidence="2">PSN309</strain>
    </source>
</reference>
<protein>
    <recommendedName>
        <fullName evidence="1">F-box domain-containing protein</fullName>
    </recommendedName>
</protein>
<feature type="domain" description="F-box" evidence="1">
    <location>
        <begin position="82"/>
        <end position="128"/>
    </location>
</feature>
<evidence type="ECO:0000259" key="1">
    <source>
        <dbReference type="PROSITE" id="PS50181"/>
    </source>
</evidence>
<dbReference type="EMBL" id="MU864377">
    <property type="protein sequence ID" value="KAK4189250.1"/>
    <property type="molecule type" value="Genomic_DNA"/>
</dbReference>
<dbReference type="PROSITE" id="PS50181">
    <property type="entry name" value="FBOX"/>
    <property type="match status" value="1"/>
</dbReference>